<keyword evidence="3" id="KW-1185">Reference proteome</keyword>
<evidence type="ECO:0000313" key="2">
    <source>
        <dbReference type="EMBL" id="AHI53046.1"/>
    </source>
</evidence>
<dbReference type="InterPro" id="IPR000182">
    <property type="entry name" value="GNAT_dom"/>
</dbReference>
<organism evidence="2 3">
    <name type="scientific">Spiroplasma culicicola AES-1</name>
    <dbReference type="NCBI Taxonomy" id="1276246"/>
    <lineage>
        <taxon>Bacteria</taxon>
        <taxon>Bacillati</taxon>
        <taxon>Mycoplasmatota</taxon>
        <taxon>Mollicutes</taxon>
        <taxon>Entomoplasmatales</taxon>
        <taxon>Spiroplasmataceae</taxon>
        <taxon>Spiroplasma</taxon>
    </lineage>
</organism>
<evidence type="ECO:0000259" key="1">
    <source>
        <dbReference type="PROSITE" id="PS51186"/>
    </source>
</evidence>
<dbReference type="KEGG" id="scq:SCULI_v1c07050"/>
<feature type="domain" description="N-acetyltransferase" evidence="1">
    <location>
        <begin position="123"/>
        <end position="256"/>
    </location>
</feature>
<dbReference type="SUPFAM" id="SSF55729">
    <property type="entry name" value="Acyl-CoA N-acyltransferases (Nat)"/>
    <property type="match status" value="1"/>
</dbReference>
<accession>W6A7T0</accession>
<dbReference type="Pfam" id="PF00583">
    <property type="entry name" value="Acetyltransf_1"/>
    <property type="match status" value="1"/>
</dbReference>
<dbReference type="CDD" id="cd04301">
    <property type="entry name" value="NAT_SF"/>
    <property type="match status" value="1"/>
</dbReference>
<sequence>MIKQVDFNYQDIEKYNTIVLCYLNHYVDPIHKSIKRIETSSFSALECSNYNNAMLITDWNFEIDQNFNQLKEQYNPNFLLNFTHSQYNNQTLDQSVEFKENYKYMKMDLAPAAKFNIDLANNVEIIQVKEQEDLNSFLYVVDIMEVNLVSDKNKFIGLLELQDYCHMFLIKVNGQVAGTGSIFMFENGYAVVDDINVLPEFRNQGLASNLIKTIVNDCIEHNMQHVLLFASEMGMGLYQRVGFIDEDFWFEQYKIK</sequence>
<dbReference type="OrthoDB" id="119498at2"/>
<dbReference type="eggNOG" id="COG3393">
    <property type="taxonomic scope" value="Bacteria"/>
</dbReference>
<dbReference type="EMBL" id="CP006681">
    <property type="protein sequence ID" value="AHI53046.1"/>
    <property type="molecule type" value="Genomic_DNA"/>
</dbReference>
<proteinExistence type="predicted"/>
<dbReference type="Proteomes" id="UP000019267">
    <property type="component" value="Chromosome"/>
</dbReference>
<dbReference type="GO" id="GO:0016747">
    <property type="term" value="F:acyltransferase activity, transferring groups other than amino-acyl groups"/>
    <property type="evidence" value="ECO:0007669"/>
    <property type="project" value="InterPro"/>
</dbReference>
<dbReference type="InterPro" id="IPR016181">
    <property type="entry name" value="Acyl_CoA_acyltransferase"/>
</dbReference>
<reference evidence="2 3" key="1">
    <citation type="journal article" date="2014" name="Genome Biol. Evol.">
        <title>Molecular evolution of the substrate utilization strategies and putative virulence factors in mosquito-associated Spiroplasma species.</title>
        <authorList>
            <person name="Chang T.H."/>
            <person name="Lo W.S."/>
            <person name="Ku C."/>
            <person name="Chen L.L."/>
            <person name="Kuo C.H."/>
        </authorList>
    </citation>
    <scope>NUCLEOTIDE SEQUENCE [LARGE SCALE GENOMIC DNA]</scope>
    <source>
        <strain evidence="2">AES-1</strain>
    </source>
</reference>
<dbReference type="STRING" id="1276246.SCULI_v1c07050"/>
<dbReference type="PATRIC" id="fig|1276246.3.peg.703"/>
<protein>
    <recommendedName>
        <fullName evidence="1">N-acetyltransferase domain-containing protein</fullName>
    </recommendedName>
</protein>
<gene>
    <name evidence="2" type="ORF">SCULI_v1c07050</name>
</gene>
<dbReference type="AlphaFoldDB" id="W6A7T0"/>
<evidence type="ECO:0000313" key="3">
    <source>
        <dbReference type="Proteomes" id="UP000019267"/>
    </source>
</evidence>
<dbReference type="Gene3D" id="3.40.630.30">
    <property type="match status" value="1"/>
</dbReference>
<dbReference type="HOGENOM" id="CLU_1085456_0_0_14"/>
<name>W6A7T0_9MOLU</name>
<dbReference type="PROSITE" id="PS51186">
    <property type="entry name" value="GNAT"/>
    <property type="match status" value="1"/>
</dbReference>
<dbReference type="RefSeq" id="WP_025363278.1">
    <property type="nucleotide sequence ID" value="NZ_CP006681.1"/>
</dbReference>